<dbReference type="WBParaSite" id="EgrG_000422800">
    <property type="protein sequence ID" value="EgrG_000422800"/>
    <property type="gene ID" value="EgrG_000422800"/>
</dbReference>
<sequence length="68" mass="7342">MTTTKRFQDPTITAVLLKGNFAILPGKSEVDATGSLENSPSPLPKTHSSLICVLFHQLAPLLFPSHLL</sequence>
<accession>A0A068WGR0</accession>
<evidence type="ECO:0000313" key="3">
    <source>
        <dbReference type="WBParaSite" id="EgrG_000422800"/>
    </source>
</evidence>
<dbReference type="EMBL" id="LK028579">
    <property type="protein sequence ID" value="CDS18950.1"/>
    <property type="molecule type" value="Genomic_DNA"/>
</dbReference>
<organism evidence="1">
    <name type="scientific">Echinococcus granulosus</name>
    <name type="common">Hydatid tapeworm</name>
    <dbReference type="NCBI Taxonomy" id="6210"/>
    <lineage>
        <taxon>Eukaryota</taxon>
        <taxon>Metazoa</taxon>
        <taxon>Spiralia</taxon>
        <taxon>Lophotrochozoa</taxon>
        <taxon>Platyhelminthes</taxon>
        <taxon>Cestoda</taxon>
        <taxon>Eucestoda</taxon>
        <taxon>Cyclophyllidea</taxon>
        <taxon>Taeniidae</taxon>
        <taxon>Echinococcus</taxon>
        <taxon>Echinococcus granulosus group</taxon>
    </lineage>
</organism>
<dbReference type="AlphaFoldDB" id="A0A068WGR0"/>
<reference evidence="1" key="2">
    <citation type="submission" date="2014-06" db="EMBL/GenBank/DDBJ databases">
        <authorList>
            <person name="Aslett M."/>
        </authorList>
    </citation>
    <scope>NUCLEOTIDE SEQUENCE</scope>
</reference>
<evidence type="ECO:0000313" key="2">
    <source>
        <dbReference type="Proteomes" id="UP000492820"/>
    </source>
</evidence>
<reference evidence="3" key="3">
    <citation type="submission" date="2020-10" db="UniProtKB">
        <authorList>
            <consortium name="WormBaseParasite"/>
        </authorList>
    </citation>
    <scope>IDENTIFICATION</scope>
</reference>
<name>A0A068WGR0_ECHGR</name>
<gene>
    <name evidence="1" type="ORF">EgrG_000422800</name>
</gene>
<proteinExistence type="predicted"/>
<evidence type="ECO:0000313" key="1">
    <source>
        <dbReference type="EMBL" id="CDS18950.1"/>
    </source>
</evidence>
<dbReference type="Proteomes" id="UP000492820">
    <property type="component" value="Unassembled WGS sequence"/>
</dbReference>
<protein>
    <submittedName>
        <fullName evidence="1 3">Expressed protein</fullName>
    </submittedName>
</protein>
<reference evidence="1 2" key="1">
    <citation type="journal article" date="2013" name="Nature">
        <title>The genomes of four tapeworm species reveal adaptations to parasitism.</title>
        <authorList>
            <person name="Tsai I.J."/>
            <person name="Zarowiecki M."/>
            <person name="Holroyd N."/>
            <person name="Garciarrubio A."/>
            <person name="Sanchez-Flores A."/>
            <person name="Brooks K.L."/>
            <person name="Tracey A."/>
            <person name="Bobes R.J."/>
            <person name="Fragoso G."/>
            <person name="Sciutto E."/>
            <person name="Aslett M."/>
            <person name="Beasley H."/>
            <person name="Bennett H.M."/>
            <person name="Cai J."/>
            <person name="Camicia F."/>
            <person name="Clark R."/>
            <person name="Cucher M."/>
            <person name="De Silva N."/>
            <person name="Day T.A."/>
            <person name="Deplazes P."/>
            <person name="Estrada K."/>
            <person name="Fernandez C."/>
            <person name="Holland P.W."/>
            <person name="Hou J."/>
            <person name="Hu S."/>
            <person name="Huckvale T."/>
            <person name="Hung S.S."/>
            <person name="Kamenetzky L."/>
            <person name="Keane J.A."/>
            <person name="Kiss F."/>
            <person name="Koziol U."/>
            <person name="Lambert O."/>
            <person name="Liu K."/>
            <person name="Luo X."/>
            <person name="Luo Y."/>
            <person name="Macchiaroli N."/>
            <person name="Nichol S."/>
            <person name="Paps J."/>
            <person name="Parkinson J."/>
            <person name="Pouchkina-Stantcheva N."/>
            <person name="Riddiford N."/>
            <person name="Rosenzvit M."/>
            <person name="Salinas G."/>
            <person name="Wasmuth J.D."/>
            <person name="Zamanian M."/>
            <person name="Zheng Y."/>
            <person name="Cai X."/>
            <person name="Soberon X."/>
            <person name="Olson P.D."/>
            <person name="Laclette J.P."/>
            <person name="Brehm K."/>
            <person name="Berriman M."/>
            <person name="Garciarrubio A."/>
            <person name="Bobes R.J."/>
            <person name="Fragoso G."/>
            <person name="Sanchez-Flores A."/>
            <person name="Estrada K."/>
            <person name="Cevallos M.A."/>
            <person name="Morett E."/>
            <person name="Gonzalez V."/>
            <person name="Portillo T."/>
            <person name="Ochoa-Leyva A."/>
            <person name="Jose M.V."/>
            <person name="Sciutto E."/>
            <person name="Landa A."/>
            <person name="Jimenez L."/>
            <person name="Valdes V."/>
            <person name="Carrero J.C."/>
            <person name="Larralde C."/>
            <person name="Morales-Montor J."/>
            <person name="Limon-Lason J."/>
            <person name="Soberon X."/>
            <person name="Laclette J.P."/>
        </authorList>
    </citation>
    <scope>NUCLEOTIDE SEQUENCE [LARGE SCALE GENOMIC DNA]</scope>
</reference>